<gene>
    <name evidence="3" type="ORF">AMELA_G00152340</name>
</gene>
<dbReference type="EMBL" id="JAAGNN010000012">
    <property type="protein sequence ID" value="KAF4082524.1"/>
    <property type="molecule type" value="Genomic_DNA"/>
</dbReference>
<dbReference type="InterPro" id="IPR036875">
    <property type="entry name" value="Znf_CCHC_sf"/>
</dbReference>
<keyword evidence="1" id="KW-0863">Zinc-finger</keyword>
<organism evidence="3 4">
    <name type="scientific">Ameiurus melas</name>
    <name type="common">Black bullhead</name>
    <name type="synonym">Silurus melas</name>
    <dbReference type="NCBI Taxonomy" id="219545"/>
    <lineage>
        <taxon>Eukaryota</taxon>
        <taxon>Metazoa</taxon>
        <taxon>Chordata</taxon>
        <taxon>Craniata</taxon>
        <taxon>Vertebrata</taxon>
        <taxon>Euteleostomi</taxon>
        <taxon>Actinopterygii</taxon>
        <taxon>Neopterygii</taxon>
        <taxon>Teleostei</taxon>
        <taxon>Ostariophysi</taxon>
        <taxon>Siluriformes</taxon>
        <taxon>Ictaluridae</taxon>
        <taxon>Ameiurus</taxon>
    </lineage>
</organism>
<dbReference type="Gene3D" id="4.10.60.10">
    <property type="entry name" value="Zinc finger, CCHC-type"/>
    <property type="match status" value="1"/>
</dbReference>
<dbReference type="Proteomes" id="UP000593565">
    <property type="component" value="Unassembled WGS sequence"/>
</dbReference>
<proteinExistence type="predicted"/>
<dbReference type="SUPFAM" id="SSF57756">
    <property type="entry name" value="Retrovirus zinc finger-like domains"/>
    <property type="match status" value="1"/>
</dbReference>
<keyword evidence="1" id="KW-0479">Metal-binding</keyword>
<feature type="domain" description="CCHC-type" evidence="2">
    <location>
        <begin position="109"/>
        <end position="124"/>
    </location>
</feature>
<dbReference type="PROSITE" id="PS50158">
    <property type="entry name" value="ZF_CCHC"/>
    <property type="match status" value="1"/>
</dbReference>
<name>A0A7J6AHU7_AMEME</name>
<keyword evidence="1" id="KW-0862">Zinc</keyword>
<accession>A0A7J6AHU7</accession>
<evidence type="ECO:0000313" key="3">
    <source>
        <dbReference type="EMBL" id="KAF4082524.1"/>
    </source>
</evidence>
<evidence type="ECO:0000313" key="4">
    <source>
        <dbReference type="Proteomes" id="UP000593565"/>
    </source>
</evidence>
<evidence type="ECO:0000256" key="1">
    <source>
        <dbReference type="PROSITE-ProRule" id="PRU00047"/>
    </source>
</evidence>
<dbReference type="InterPro" id="IPR001878">
    <property type="entry name" value="Znf_CCHC"/>
</dbReference>
<dbReference type="GO" id="GO:0008270">
    <property type="term" value="F:zinc ion binding"/>
    <property type="evidence" value="ECO:0007669"/>
    <property type="project" value="UniProtKB-KW"/>
</dbReference>
<dbReference type="GO" id="GO:0003676">
    <property type="term" value="F:nucleic acid binding"/>
    <property type="evidence" value="ECO:0007669"/>
    <property type="project" value="InterPro"/>
</dbReference>
<reference evidence="3 4" key="1">
    <citation type="submission" date="2020-02" db="EMBL/GenBank/DDBJ databases">
        <title>A chromosome-scale genome assembly of the black bullhead catfish (Ameiurus melas).</title>
        <authorList>
            <person name="Wen M."/>
            <person name="Zham M."/>
            <person name="Cabau C."/>
            <person name="Klopp C."/>
            <person name="Donnadieu C."/>
            <person name="Roques C."/>
            <person name="Bouchez O."/>
            <person name="Lampietro C."/>
            <person name="Jouanno E."/>
            <person name="Herpin A."/>
            <person name="Louis A."/>
            <person name="Berthelot C."/>
            <person name="Parey E."/>
            <person name="Roest-Crollius H."/>
            <person name="Braasch I."/>
            <person name="Postlethwait J."/>
            <person name="Robinson-Rechavi M."/>
            <person name="Echchiki A."/>
            <person name="Begum T."/>
            <person name="Montfort J."/>
            <person name="Schartl M."/>
            <person name="Bobe J."/>
            <person name="Guiguen Y."/>
        </authorList>
    </citation>
    <scope>NUCLEOTIDE SEQUENCE [LARGE SCALE GENOMIC DNA]</scope>
    <source>
        <strain evidence="3">M_S1</strain>
        <tissue evidence="3">Blood</tissue>
    </source>
</reference>
<protein>
    <recommendedName>
        <fullName evidence="2">CCHC-type domain-containing protein</fullName>
    </recommendedName>
</protein>
<dbReference type="AlphaFoldDB" id="A0A7J6AHU7"/>
<sequence>MPEFNGNRSNLEKHILKCLAEEENFEKDMEYTHPQKHFEHFITEKVNKDLTLDKLIDLAVRLDRLRRTNCPAPWNPVPTEPLPPTEPMQLGRARIHEVERERLRREEWCFYCGESTHFVRQCPQRRPRSTEEAAIDRGGPCQPTPLSPALIDSGAAEKFVHEQTACTLGLPIQALLQPRERRLETQTSRLRQLWDAKLVYRIQQL</sequence>
<evidence type="ECO:0000259" key="2">
    <source>
        <dbReference type="PROSITE" id="PS50158"/>
    </source>
</evidence>
<keyword evidence="4" id="KW-1185">Reference proteome</keyword>
<comment type="caution">
    <text evidence="3">The sequence shown here is derived from an EMBL/GenBank/DDBJ whole genome shotgun (WGS) entry which is preliminary data.</text>
</comment>